<protein>
    <submittedName>
        <fullName evidence="1">Uncharacterized protein</fullName>
    </submittedName>
</protein>
<name>A0ABN9Y8H3_9DINO</name>
<feature type="non-terminal residue" evidence="1">
    <location>
        <position position="82"/>
    </location>
</feature>
<reference evidence="1" key="1">
    <citation type="submission" date="2023-10" db="EMBL/GenBank/DDBJ databases">
        <authorList>
            <person name="Chen Y."/>
            <person name="Shah S."/>
            <person name="Dougan E. K."/>
            <person name="Thang M."/>
            <person name="Chan C."/>
        </authorList>
    </citation>
    <scope>NUCLEOTIDE SEQUENCE [LARGE SCALE GENOMIC DNA]</scope>
</reference>
<keyword evidence="2" id="KW-1185">Reference proteome</keyword>
<evidence type="ECO:0000313" key="2">
    <source>
        <dbReference type="Proteomes" id="UP001189429"/>
    </source>
</evidence>
<gene>
    <name evidence="1" type="ORF">PCOR1329_LOCUS83514</name>
</gene>
<accession>A0ABN9Y8H3</accession>
<dbReference type="EMBL" id="CAUYUJ010022107">
    <property type="protein sequence ID" value="CAK0908961.1"/>
    <property type="molecule type" value="Genomic_DNA"/>
</dbReference>
<dbReference type="Proteomes" id="UP001189429">
    <property type="component" value="Unassembled WGS sequence"/>
</dbReference>
<proteinExistence type="predicted"/>
<evidence type="ECO:0000313" key="1">
    <source>
        <dbReference type="EMBL" id="CAK0908961.1"/>
    </source>
</evidence>
<organism evidence="1 2">
    <name type="scientific">Prorocentrum cordatum</name>
    <dbReference type="NCBI Taxonomy" id="2364126"/>
    <lineage>
        <taxon>Eukaryota</taxon>
        <taxon>Sar</taxon>
        <taxon>Alveolata</taxon>
        <taxon>Dinophyceae</taxon>
        <taxon>Prorocentrales</taxon>
        <taxon>Prorocentraceae</taxon>
        <taxon>Prorocentrum</taxon>
    </lineage>
</organism>
<feature type="non-terminal residue" evidence="1">
    <location>
        <position position="1"/>
    </location>
</feature>
<comment type="caution">
    <text evidence="1">The sequence shown here is derived from an EMBL/GenBank/DDBJ whole genome shotgun (WGS) entry which is preliminary data.</text>
</comment>
<sequence length="82" mass="8991">GEQQQAKSGAEIAEIGQQAAKIQDAFDARKVQLAAKSIETSMLQAECKRTEAIGYRKDTIEGLHSWVAARAWKMLATKQGDE</sequence>